<dbReference type="SMART" id="SM00322">
    <property type="entry name" value="KH"/>
    <property type="match status" value="1"/>
</dbReference>
<keyword evidence="1" id="KW-0694">RNA-binding</keyword>
<feature type="region of interest" description="Disordered" evidence="2">
    <location>
        <begin position="875"/>
        <end position="902"/>
    </location>
</feature>
<dbReference type="EMBL" id="JALJOS010000011">
    <property type="protein sequence ID" value="KAK9832981.1"/>
    <property type="molecule type" value="Genomic_DNA"/>
</dbReference>
<dbReference type="PROSITE" id="PS50084">
    <property type="entry name" value="KH_TYPE_1"/>
    <property type="match status" value="1"/>
</dbReference>
<dbReference type="InterPro" id="IPR036612">
    <property type="entry name" value="KH_dom_type_1_sf"/>
</dbReference>
<dbReference type="Gene3D" id="3.30.1370.10">
    <property type="entry name" value="K Homology domain, type 1"/>
    <property type="match status" value="1"/>
</dbReference>
<feature type="compositionally biased region" description="Basic and acidic residues" evidence="2">
    <location>
        <begin position="788"/>
        <end position="804"/>
    </location>
</feature>
<evidence type="ECO:0000256" key="1">
    <source>
        <dbReference type="PROSITE-ProRule" id="PRU00117"/>
    </source>
</evidence>
<feature type="region of interest" description="Disordered" evidence="2">
    <location>
        <begin position="737"/>
        <end position="756"/>
    </location>
</feature>
<feature type="region of interest" description="Disordered" evidence="2">
    <location>
        <begin position="434"/>
        <end position="485"/>
    </location>
</feature>
<organism evidence="4 5">
    <name type="scientific">Apatococcus lobatus</name>
    <dbReference type="NCBI Taxonomy" id="904363"/>
    <lineage>
        <taxon>Eukaryota</taxon>
        <taxon>Viridiplantae</taxon>
        <taxon>Chlorophyta</taxon>
        <taxon>core chlorophytes</taxon>
        <taxon>Trebouxiophyceae</taxon>
        <taxon>Chlorellales</taxon>
        <taxon>Chlorellaceae</taxon>
        <taxon>Apatococcus</taxon>
    </lineage>
</organism>
<evidence type="ECO:0000313" key="5">
    <source>
        <dbReference type="Proteomes" id="UP001438707"/>
    </source>
</evidence>
<gene>
    <name evidence="4" type="ORF">WJX74_003342</name>
</gene>
<feature type="region of interest" description="Disordered" evidence="2">
    <location>
        <begin position="35"/>
        <end position="69"/>
    </location>
</feature>
<dbReference type="InterPro" id="IPR004088">
    <property type="entry name" value="KH_dom_type_1"/>
</dbReference>
<accession>A0AAW1RGR3</accession>
<feature type="compositionally biased region" description="Polar residues" evidence="2">
    <location>
        <begin position="376"/>
        <end position="395"/>
    </location>
</feature>
<evidence type="ECO:0000313" key="4">
    <source>
        <dbReference type="EMBL" id="KAK9832981.1"/>
    </source>
</evidence>
<feature type="compositionally biased region" description="Polar residues" evidence="2">
    <location>
        <begin position="472"/>
        <end position="485"/>
    </location>
</feature>
<dbReference type="InterPro" id="IPR004087">
    <property type="entry name" value="KH_dom"/>
</dbReference>
<feature type="region of interest" description="Disordered" evidence="2">
    <location>
        <begin position="576"/>
        <end position="601"/>
    </location>
</feature>
<feature type="region of interest" description="Disordered" evidence="2">
    <location>
        <begin position="782"/>
        <end position="804"/>
    </location>
</feature>
<keyword evidence="5" id="KW-1185">Reference proteome</keyword>
<protein>
    <recommendedName>
        <fullName evidence="3">K Homology domain-containing protein</fullName>
    </recommendedName>
</protein>
<dbReference type="Pfam" id="PF00013">
    <property type="entry name" value="KH_1"/>
    <property type="match status" value="1"/>
</dbReference>
<feature type="region of interest" description="Disordered" evidence="2">
    <location>
        <begin position="376"/>
        <end position="398"/>
    </location>
</feature>
<dbReference type="AlphaFoldDB" id="A0AAW1RGR3"/>
<feature type="compositionally biased region" description="Polar residues" evidence="2">
    <location>
        <begin position="576"/>
        <end position="600"/>
    </location>
</feature>
<dbReference type="Proteomes" id="UP001438707">
    <property type="component" value="Unassembled WGS sequence"/>
</dbReference>
<feature type="domain" description="K Homology" evidence="3">
    <location>
        <begin position="147"/>
        <end position="221"/>
    </location>
</feature>
<comment type="caution">
    <text evidence="4">The sequence shown here is derived from an EMBL/GenBank/DDBJ whole genome shotgun (WGS) entry which is preliminary data.</text>
</comment>
<name>A0AAW1RGR3_9CHLO</name>
<feature type="compositionally biased region" description="Low complexity" evidence="2">
    <location>
        <begin position="343"/>
        <end position="357"/>
    </location>
</feature>
<dbReference type="SUPFAM" id="SSF54791">
    <property type="entry name" value="Eukaryotic type KH-domain (KH-domain type I)"/>
    <property type="match status" value="1"/>
</dbReference>
<dbReference type="GO" id="GO:0003723">
    <property type="term" value="F:RNA binding"/>
    <property type="evidence" value="ECO:0007669"/>
    <property type="project" value="UniProtKB-UniRule"/>
</dbReference>
<reference evidence="4 5" key="1">
    <citation type="journal article" date="2024" name="Nat. Commun.">
        <title>Phylogenomics reveals the evolutionary origins of lichenization in chlorophyte algae.</title>
        <authorList>
            <person name="Puginier C."/>
            <person name="Libourel C."/>
            <person name="Otte J."/>
            <person name="Skaloud P."/>
            <person name="Haon M."/>
            <person name="Grisel S."/>
            <person name="Petersen M."/>
            <person name="Berrin J.G."/>
            <person name="Delaux P.M."/>
            <person name="Dal Grande F."/>
            <person name="Keller J."/>
        </authorList>
    </citation>
    <scope>NUCLEOTIDE SEQUENCE [LARGE SCALE GENOMIC DNA]</scope>
    <source>
        <strain evidence="4 5">SAG 2145</strain>
    </source>
</reference>
<evidence type="ECO:0000259" key="3">
    <source>
        <dbReference type="SMART" id="SM00322"/>
    </source>
</evidence>
<feature type="region of interest" description="Disordered" evidence="2">
    <location>
        <begin position="309"/>
        <end position="361"/>
    </location>
</feature>
<feature type="compositionally biased region" description="Low complexity" evidence="2">
    <location>
        <begin position="438"/>
        <end position="447"/>
    </location>
</feature>
<proteinExistence type="predicted"/>
<feature type="compositionally biased region" description="Polar residues" evidence="2">
    <location>
        <begin position="741"/>
        <end position="756"/>
    </location>
</feature>
<evidence type="ECO:0000256" key="2">
    <source>
        <dbReference type="SAM" id="MobiDB-lite"/>
    </source>
</evidence>
<sequence length="954" mass="100290">MFSGESKGRMAHDRALLPKKLLSKFDDCTAPAAGPAPIHGVELPQSHRRGGSIPYSHVRQGSETSPMVPEAVGCTSQQQTVPSLEGMLNFITSNKITEGRPIRSKLADSSGSRTAVGMKWIQPSGPRKTGQGVEDEEQGIISADQTPSGGAVLRITLLAAGFVIGPSGSSVRQIMAQTGAEIKSWTDHAKSSSSRSSRIFVVEGDWQCAVAALKVVYEAVDRYKELCEGKYCGQHVHRSQIVSGVEFSYQPPPRHLVPYAAALKGQGSRMRQGEGRDMQAAYAADIFADVRSALNAQQSFCASQASALQQPTPAAPRPSSAKDAAAAVGGTSSSVRRALYGDTSTTSSSQPHQSSTPIPARHDKLYALKQADSTGMDMSTLQDASQQDQTHSTMTNDDRWGATGMGPLATVAHVLAANNRSSLTDQFNIPTVRINPHSQPLQSSSSQTAAVPTGAAGHSDMPHQAASAAGSGIQTTHLPNPHMSSAFSAYNPYQALPQRSEIRAQSSYRQASQALPAGNPYQQYENAASMAVAPSLESSLGSGVIPAYFDPPAEGLPDLPVGPALDAHTGRFLTSNGNFSTRSSGNISGHSVQSGSNSLENMRAAAKTDHGPNEAPDADMTMVHDAPCAPPSTHHNGTTAVGTHSAPPSATHIGQNGSQFGHSAVGVGAKPPANLLSTAFGSLAVDSGSMPMDTGIAEDINQHQCNLIQPTEPRSGPPSWTFSSGGSVAAFGGSRFSSGSDLAQHSTSSPASFLQKPVSQNQSLTLGEFNQSQQLHKQFLSNASAHSHRNDPSREGYPAHEHQEDGASLIGRALSPALDVEMLRSIRLNLDDLMDDGGYSWARAAEARRMRLVAEGPKPRQTRMPLSPRSIAGHGFSAGTASGGTFSGGSAHNSGRSRLSMGAQADGSSLWSRPVVSSPLDSPQYFLPSNLEEWLSQAENPTPSHATEYNQNAQ</sequence>